<organism evidence="2 3">
    <name type="scientific">Luteimonas endophytica</name>
    <dbReference type="NCBI Taxonomy" id="3042023"/>
    <lineage>
        <taxon>Bacteria</taxon>
        <taxon>Pseudomonadati</taxon>
        <taxon>Pseudomonadota</taxon>
        <taxon>Gammaproteobacteria</taxon>
        <taxon>Lysobacterales</taxon>
        <taxon>Lysobacteraceae</taxon>
        <taxon>Luteimonas</taxon>
    </lineage>
</organism>
<comment type="caution">
    <text evidence="2">The sequence shown here is derived from an EMBL/GenBank/DDBJ whole genome shotgun (WGS) entry which is preliminary data.</text>
</comment>
<dbReference type="InterPro" id="IPR049805">
    <property type="entry name" value="Lasso_benenodin"/>
</dbReference>
<protein>
    <submittedName>
        <fullName evidence="2">Benenodin family lasso peptide</fullName>
    </submittedName>
</protein>
<dbReference type="Proteomes" id="UP001156940">
    <property type="component" value="Unassembled WGS sequence"/>
</dbReference>
<dbReference type="EMBL" id="JARXRM010000025">
    <property type="protein sequence ID" value="MDH5822710.1"/>
    <property type="molecule type" value="Genomic_DNA"/>
</dbReference>
<accession>A0ABT6J7Y5</accession>
<name>A0ABT6J7Y5_9GAMM</name>
<evidence type="ECO:0000313" key="3">
    <source>
        <dbReference type="Proteomes" id="UP001156940"/>
    </source>
</evidence>
<reference evidence="2 3" key="1">
    <citation type="submission" date="2023-04" db="EMBL/GenBank/DDBJ databases">
        <title>Luteimonas endophyticus RD2P54.</title>
        <authorList>
            <person name="Sun J.-Q."/>
        </authorList>
    </citation>
    <scope>NUCLEOTIDE SEQUENCE [LARGE SCALE GENOMIC DNA]</scope>
    <source>
        <strain evidence="2 3">RD2P54</strain>
    </source>
</reference>
<gene>
    <name evidence="2" type="ORF">QFW77_06840</name>
</gene>
<proteinExistence type="predicted"/>
<sequence length="48" mass="5008">MNNSNDNTPRPEMQDDIIELGAASIETKGPLIPPVEGMGAQPTGISAE</sequence>
<keyword evidence="3" id="KW-1185">Reference proteome</keyword>
<evidence type="ECO:0000313" key="2">
    <source>
        <dbReference type="EMBL" id="MDH5822710.1"/>
    </source>
</evidence>
<feature type="region of interest" description="Disordered" evidence="1">
    <location>
        <begin position="28"/>
        <end position="48"/>
    </location>
</feature>
<dbReference type="NCBIfam" id="NF033522">
    <property type="entry name" value="lasso_benenodin"/>
    <property type="match status" value="1"/>
</dbReference>
<evidence type="ECO:0000256" key="1">
    <source>
        <dbReference type="SAM" id="MobiDB-lite"/>
    </source>
</evidence>
<dbReference type="RefSeq" id="WP_280573678.1">
    <property type="nucleotide sequence ID" value="NZ_JARXRM010000025.1"/>
</dbReference>
<dbReference type="Pfam" id="PF24178">
    <property type="entry name" value="Subterisin"/>
    <property type="match status" value="1"/>
</dbReference>